<dbReference type="PROSITE" id="PS50016">
    <property type="entry name" value="ZF_PHD_2"/>
    <property type="match status" value="2"/>
</dbReference>
<dbReference type="PANTHER" id="PTHR13793:SF150">
    <property type="entry name" value="PHD FINGER PROTEIN 14"/>
    <property type="match status" value="1"/>
</dbReference>
<dbReference type="CDD" id="cd15562">
    <property type="entry name" value="PHD2_PHF14"/>
    <property type="match status" value="1"/>
</dbReference>
<dbReference type="InterPro" id="IPR001965">
    <property type="entry name" value="Znf_PHD"/>
</dbReference>
<evidence type="ECO:0000313" key="9">
    <source>
        <dbReference type="EnsemblMetazoa" id="SMAR012813-PA"/>
    </source>
</evidence>
<evidence type="ECO:0008006" key="11">
    <source>
        <dbReference type="Google" id="ProtNLM"/>
    </source>
</evidence>
<dbReference type="EnsemblMetazoa" id="SMAR012813-RA">
    <property type="protein sequence ID" value="SMAR012813-PA"/>
    <property type="gene ID" value="SMAR012813"/>
</dbReference>
<dbReference type="EMBL" id="JH432192">
    <property type="status" value="NOT_ANNOTATED_CDS"/>
    <property type="molecule type" value="Genomic_DNA"/>
</dbReference>
<protein>
    <recommendedName>
        <fullName evidence="11">PHD finger protein 14</fullName>
    </recommendedName>
</protein>
<dbReference type="GO" id="GO:0008270">
    <property type="term" value="F:zinc ion binding"/>
    <property type="evidence" value="ECO:0007669"/>
    <property type="project" value="UniProtKB-KW"/>
</dbReference>
<feature type="domain" description="PHD-type" evidence="7">
    <location>
        <begin position="620"/>
        <end position="674"/>
    </location>
</feature>
<dbReference type="InterPro" id="IPR050701">
    <property type="entry name" value="Histone_Mod_Regulator"/>
</dbReference>
<proteinExistence type="predicted"/>
<evidence type="ECO:0000256" key="2">
    <source>
        <dbReference type="ARBA" id="ARBA00022771"/>
    </source>
</evidence>
<dbReference type="PROSITE" id="PS51805">
    <property type="entry name" value="EPHD"/>
    <property type="match status" value="1"/>
</dbReference>
<reference evidence="10" key="1">
    <citation type="submission" date="2011-05" db="EMBL/GenBank/DDBJ databases">
        <authorList>
            <person name="Richards S.R."/>
            <person name="Qu J."/>
            <person name="Jiang H."/>
            <person name="Jhangiani S.N."/>
            <person name="Agravi P."/>
            <person name="Goodspeed R."/>
            <person name="Gross S."/>
            <person name="Mandapat C."/>
            <person name="Jackson L."/>
            <person name="Mathew T."/>
            <person name="Pu L."/>
            <person name="Thornton R."/>
            <person name="Saada N."/>
            <person name="Wilczek-Boney K.B."/>
            <person name="Lee S."/>
            <person name="Kovar C."/>
            <person name="Wu Y."/>
            <person name="Scherer S.E."/>
            <person name="Worley K.C."/>
            <person name="Muzny D.M."/>
            <person name="Gibbs R."/>
        </authorList>
    </citation>
    <scope>NUCLEOTIDE SEQUENCE</scope>
    <source>
        <strain evidence="10">Brora</strain>
    </source>
</reference>
<dbReference type="HOGENOM" id="CLU_006506_1_0_1"/>
<dbReference type="PhylomeDB" id="T1JG44"/>
<dbReference type="InterPro" id="IPR013083">
    <property type="entry name" value="Znf_RING/FYVE/PHD"/>
</dbReference>
<feature type="region of interest" description="Disordered" evidence="6">
    <location>
        <begin position="674"/>
        <end position="699"/>
    </location>
</feature>
<keyword evidence="1" id="KW-0479">Metal-binding</keyword>
<dbReference type="SUPFAM" id="SSF57903">
    <property type="entry name" value="FYVE/PHD zinc finger"/>
    <property type="match status" value="2"/>
</dbReference>
<dbReference type="Pfam" id="PF13832">
    <property type="entry name" value="zf-HC5HC2H_2"/>
    <property type="match status" value="1"/>
</dbReference>
<evidence type="ECO:0000259" key="8">
    <source>
        <dbReference type="PROSITE" id="PS51805"/>
    </source>
</evidence>
<keyword evidence="3" id="KW-0862">Zinc</keyword>
<evidence type="ECO:0000256" key="3">
    <source>
        <dbReference type="ARBA" id="ARBA00022833"/>
    </source>
</evidence>
<dbReference type="GO" id="GO:0006357">
    <property type="term" value="P:regulation of transcription by RNA polymerase II"/>
    <property type="evidence" value="ECO:0007669"/>
    <property type="project" value="TreeGrafter"/>
</dbReference>
<evidence type="ECO:0000256" key="5">
    <source>
        <dbReference type="SAM" id="Coils"/>
    </source>
</evidence>
<name>T1JG44_STRMM</name>
<dbReference type="AlphaFoldDB" id="T1JG44"/>
<keyword evidence="10" id="KW-1185">Reference proteome</keyword>
<dbReference type="Gene3D" id="3.30.40.10">
    <property type="entry name" value="Zinc/RING finger domain, C3HC4 (zinc finger)"/>
    <property type="match status" value="1"/>
</dbReference>
<keyword evidence="2 4" id="KW-0863">Zinc-finger</keyword>
<evidence type="ECO:0000313" key="10">
    <source>
        <dbReference type="Proteomes" id="UP000014500"/>
    </source>
</evidence>
<evidence type="ECO:0000256" key="4">
    <source>
        <dbReference type="PROSITE-ProRule" id="PRU00146"/>
    </source>
</evidence>
<evidence type="ECO:0000256" key="1">
    <source>
        <dbReference type="ARBA" id="ARBA00022723"/>
    </source>
</evidence>
<dbReference type="CDD" id="cd15674">
    <property type="entry name" value="ePHD_PHF14"/>
    <property type="match status" value="1"/>
</dbReference>
<dbReference type="InterPro" id="IPR019787">
    <property type="entry name" value="Znf_PHD-finger"/>
</dbReference>
<dbReference type="Pfam" id="PF00628">
    <property type="entry name" value="PHD"/>
    <property type="match status" value="2"/>
</dbReference>
<feature type="domain" description="PHD-type" evidence="8">
    <location>
        <begin position="108"/>
        <end position="211"/>
    </location>
</feature>
<dbReference type="STRING" id="126957.T1JG44"/>
<dbReference type="eggNOG" id="KOG0957">
    <property type="taxonomic scope" value="Eukaryota"/>
</dbReference>
<feature type="coiled-coil region" evidence="5">
    <location>
        <begin position="341"/>
        <end position="392"/>
    </location>
</feature>
<feature type="region of interest" description="Disordered" evidence="6">
    <location>
        <begin position="408"/>
        <end position="428"/>
    </location>
</feature>
<evidence type="ECO:0000256" key="6">
    <source>
        <dbReference type="SAM" id="MobiDB-lite"/>
    </source>
</evidence>
<dbReference type="InterPro" id="IPR034732">
    <property type="entry name" value="EPHD"/>
</dbReference>
<keyword evidence="5" id="KW-0175">Coiled coil</keyword>
<organism evidence="9 10">
    <name type="scientific">Strigamia maritima</name>
    <name type="common">European centipede</name>
    <name type="synonym">Geophilus maritimus</name>
    <dbReference type="NCBI Taxonomy" id="126957"/>
    <lineage>
        <taxon>Eukaryota</taxon>
        <taxon>Metazoa</taxon>
        <taxon>Ecdysozoa</taxon>
        <taxon>Arthropoda</taxon>
        <taxon>Myriapoda</taxon>
        <taxon>Chilopoda</taxon>
        <taxon>Pleurostigmophora</taxon>
        <taxon>Geophilomorpha</taxon>
        <taxon>Linotaeniidae</taxon>
        <taxon>Strigamia</taxon>
    </lineage>
</organism>
<evidence type="ECO:0000259" key="7">
    <source>
        <dbReference type="PROSITE" id="PS50016"/>
    </source>
</evidence>
<reference evidence="9" key="2">
    <citation type="submission" date="2015-02" db="UniProtKB">
        <authorList>
            <consortium name="EnsemblMetazoa"/>
        </authorList>
    </citation>
    <scope>IDENTIFICATION</scope>
</reference>
<dbReference type="CDD" id="cd15563">
    <property type="entry name" value="PHD3_PHF14"/>
    <property type="match status" value="1"/>
</dbReference>
<dbReference type="InterPro" id="IPR011011">
    <property type="entry name" value="Znf_FYVE_PHD"/>
</dbReference>
<sequence length="699" mass="79450">FIPIKKSTYCPPVERDPKKRRVKPIDTKLLQMNLGELDDSSDDSDYQVPEQEDVRKMMRLLSATVVACLCMKVVSCYGIQDAESVVSTGSSSSTEPWFCDACRGGNCKPTCELCPNSGGIFKETDVGKWVHLVCALYIPGVAFGDVDKLSPACTLCEDERFSRCGVCISCDAGMCRNYFHVTCAQREGLLSEASPEEDIADPFFAYCKMHADKMIVRGKRRNWLALQSQVKLFNERGHLDQDEKARIERKLQHHRAKFQATHARKSPPWVPTQKMPRLLTSSPSACRRLIKKAELLGINSRTLQVSHSTSDSMVDIRRKWHVPPAFTMEFVGYYLDRGDRMVSMQARLDELLTQNSKLQEEEHKLRNKFEHLNSENEQLKKANSELREGSLKLYKMLGEMGTKTFTTPKILKPKESPPKLHNKHGRKLSSDAAMTLNRCGICKKTQDQHLLARCDTCQLHYHLGCLDPPLTRMPKKTKQQGWQCSECDKTDTEEMEEEVDPSAPRKLREHIKEPVKFTPPSISPVLKKGSNKVMRLTEGFKFKQRTLSLEVKKGMKRRLSDIAGSGSDIQQTPEVTDIGKIASQTVTVDVEKVDEEALSKAMKSTLIKKFQKVIRNKDLRTECSKCKKCGTNANLVRLCDECSLCFHFLCLSPPVKKNPKQRGYDWHCENCDPTDKEEEENEIEMPTSPAPKKKKKKFS</sequence>
<dbReference type="Proteomes" id="UP000014500">
    <property type="component" value="Unassembled WGS sequence"/>
</dbReference>
<accession>T1JG44</accession>
<dbReference type="SMART" id="SM00249">
    <property type="entry name" value="PHD"/>
    <property type="match status" value="3"/>
</dbReference>
<feature type="domain" description="PHD-type" evidence="7">
    <location>
        <begin position="436"/>
        <end position="490"/>
    </location>
</feature>
<dbReference type="Gene3D" id="2.30.30.1150">
    <property type="match status" value="2"/>
</dbReference>
<dbReference type="OMA" id="KMHADKM"/>
<dbReference type="PANTHER" id="PTHR13793">
    <property type="entry name" value="PHD FINGER PROTEINS"/>
    <property type="match status" value="1"/>
</dbReference>